<reference evidence="2 3" key="1">
    <citation type="submission" date="2013-09" db="EMBL/GenBank/DDBJ databases">
        <title>Genome sequencing of Arenimonas oryziterrae.</title>
        <authorList>
            <person name="Chen F."/>
            <person name="Wang G."/>
        </authorList>
    </citation>
    <scope>NUCLEOTIDE SEQUENCE [LARGE SCALE GENOMIC DNA]</scope>
    <source>
        <strain evidence="2 3">YC6267</strain>
    </source>
</reference>
<keyword evidence="3" id="KW-1185">Reference proteome</keyword>
<dbReference type="Proteomes" id="UP000029385">
    <property type="component" value="Unassembled WGS sequence"/>
</dbReference>
<dbReference type="AlphaFoldDB" id="A0A091AUL1"/>
<dbReference type="EMBL" id="AVCI01000006">
    <property type="protein sequence ID" value="KFN43131.1"/>
    <property type="molecule type" value="Genomic_DNA"/>
</dbReference>
<proteinExistence type="predicted"/>
<dbReference type="InterPro" id="IPR008884">
    <property type="entry name" value="TylF_MeTrfase"/>
</dbReference>
<dbReference type="Gene3D" id="3.40.50.150">
    <property type="entry name" value="Vaccinia Virus protein VP39"/>
    <property type="match status" value="1"/>
</dbReference>
<dbReference type="PATRIC" id="fig|1121015.4.peg.1728"/>
<dbReference type="Pfam" id="PF05711">
    <property type="entry name" value="TylF"/>
    <property type="match status" value="1"/>
</dbReference>
<dbReference type="PANTHER" id="PTHR40036:SF1">
    <property type="entry name" value="MACROCIN O-METHYLTRANSFERASE"/>
    <property type="match status" value="1"/>
</dbReference>
<dbReference type="SUPFAM" id="SSF53335">
    <property type="entry name" value="S-adenosyl-L-methionine-dependent methyltransferases"/>
    <property type="match status" value="1"/>
</dbReference>
<organism evidence="2 3">
    <name type="scientific">Arenimonas oryziterrae DSM 21050 = YC6267</name>
    <dbReference type="NCBI Taxonomy" id="1121015"/>
    <lineage>
        <taxon>Bacteria</taxon>
        <taxon>Pseudomonadati</taxon>
        <taxon>Pseudomonadota</taxon>
        <taxon>Gammaproteobacteria</taxon>
        <taxon>Lysobacterales</taxon>
        <taxon>Lysobacteraceae</taxon>
        <taxon>Arenimonas</taxon>
    </lineage>
</organism>
<evidence type="ECO:0000256" key="1">
    <source>
        <dbReference type="SAM" id="MobiDB-lite"/>
    </source>
</evidence>
<accession>A0A091AUL1</accession>
<feature type="region of interest" description="Disordered" evidence="1">
    <location>
        <begin position="1"/>
        <end position="22"/>
    </location>
</feature>
<evidence type="ECO:0000313" key="2">
    <source>
        <dbReference type="EMBL" id="KFN43131.1"/>
    </source>
</evidence>
<evidence type="ECO:0008006" key="4">
    <source>
        <dbReference type="Google" id="ProtNLM"/>
    </source>
</evidence>
<dbReference type="eggNOG" id="COG4122">
    <property type="taxonomic scope" value="Bacteria"/>
</dbReference>
<name>A0A091AUL1_9GAMM</name>
<dbReference type="STRING" id="1121015.GCA_000420545_02481"/>
<feature type="compositionally biased region" description="Basic and acidic residues" evidence="1">
    <location>
        <begin position="1"/>
        <end position="18"/>
    </location>
</feature>
<protein>
    <recommendedName>
        <fullName evidence="4">dTDP-6-deoxy-L-hexose 3-O-methyltransferase</fullName>
    </recommendedName>
</protein>
<gene>
    <name evidence="2" type="ORF">N789_11250</name>
</gene>
<sequence length="266" mass="30451">MRPTGAKRETSPTMHDPRTQSTFDYSSREALEDYFNNSPGSSTEKLENFAKYVPRQNLARFLARYEIFKLIKDIQGSIVECGVLFGGGLLSFAKLSTILEPYNFQRRIIGFDTFTGFPSIDKADLKGRPERKSAHLKEHGFAAEGAYEDILKAIEIYDISRYLNHFPKVQVVKGDFAVTAKQFLKDYPHLVISCLYLDFDIYQPTKIALEQFLPRMPKGSVLVFDELNEEAFPGETIAVMEMLDLKSIRVRRFDFEPRISYAIIGD</sequence>
<dbReference type="PANTHER" id="PTHR40036">
    <property type="entry name" value="MACROCIN O-METHYLTRANSFERASE"/>
    <property type="match status" value="1"/>
</dbReference>
<evidence type="ECO:0000313" key="3">
    <source>
        <dbReference type="Proteomes" id="UP000029385"/>
    </source>
</evidence>
<comment type="caution">
    <text evidence="2">The sequence shown here is derived from an EMBL/GenBank/DDBJ whole genome shotgun (WGS) entry which is preliminary data.</text>
</comment>
<dbReference type="InterPro" id="IPR029063">
    <property type="entry name" value="SAM-dependent_MTases_sf"/>
</dbReference>